<evidence type="ECO:0008006" key="6">
    <source>
        <dbReference type="Google" id="ProtNLM"/>
    </source>
</evidence>
<organism evidence="4 5">
    <name type="scientific">Actinidia rufa</name>
    <dbReference type="NCBI Taxonomy" id="165716"/>
    <lineage>
        <taxon>Eukaryota</taxon>
        <taxon>Viridiplantae</taxon>
        <taxon>Streptophyta</taxon>
        <taxon>Embryophyta</taxon>
        <taxon>Tracheophyta</taxon>
        <taxon>Spermatophyta</taxon>
        <taxon>Magnoliopsida</taxon>
        <taxon>eudicotyledons</taxon>
        <taxon>Gunneridae</taxon>
        <taxon>Pentapetalae</taxon>
        <taxon>asterids</taxon>
        <taxon>Ericales</taxon>
        <taxon>Actinidiaceae</taxon>
        <taxon>Actinidia</taxon>
    </lineage>
</organism>
<keyword evidence="2" id="KW-0472">Membrane</keyword>
<feature type="chain" id="PRO_5029787702" description="Retrotransposon Copia-like N-terminal domain-containing protein" evidence="3">
    <location>
        <begin position="21"/>
        <end position="373"/>
    </location>
</feature>
<evidence type="ECO:0000256" key="1">
    <source>
        <dbReference type="SAM" id="MobiDB-lite"/>
    </source>
</evidence>
<name>A0A7J0GY75_9ERIC</name>
<evidence type="ECO:0000256" key="2">
    <source>
        <dbReference type="SAM" id="Phobius"/>
    </source>
</evidence>
<keyword evidence="2" id="KW-1133">Transmembrane helix</keyword>
<protein>
    <recommendedName>
        <fullName evidence="6">Retrotransposon Copia-like N-terminal domain-containing protein</fullName>
    </recommendedName>
</protein>
<evidence type="ECO:0000313" key="5">
    <source>
        <dbReference type="Proteomes" id="UP000585474"/>
    </source>
</evidence>
<feature type="transmembrane region" description="Helical" evidence="2">
    <location>
        <begin position="271"/>
        <end position="295"/>
    </location>
</feature>
<evidence type="ECO:0000256" key="3">
    <source>
        <dbReference type="SAM" id="SignalP"/>
    </source>
</evidence>
<dbReference type="AlphaFoldDB" id="A0A7J0GY75"/>
<feature type="region of interest" description="Disordered" evidence="1">
    <location>
        <begin position="156"/>
        <end position="177"/>
    </location>
</feature>
<keyword evidence="5" id="KW-1185">Reference proteome</keyword>
<reference evidence="4 5" key="1">
    <citation type="submission" date="2019-07" db="EMBL/GenBank/DDBJ databases">
        <title>De Novo Assembly of kiwifruit Actinidia rufa.</title>
        <authorList>
            <person name="Sugita-Konishi S."/>
            <person name="Sato K."/>
            <person name="Mori E."/>
            <person name="Abe Y."/>
            <person name="Kisaki G."/>
            <person name="Hamano K."/>
            <person name="Suezawa K."/>
            <person name="Otani M."/>
            <person name="Fukuda T."/>
            <person name="Manabe T."/>
            <person name="Gomi K."/>
            <person name="Tabuchi M."/>
            <person name="Akimitsu K."/>
            <person name="Kataoka I."/>
        </authorList>
    </citation>
    <scope>NUCLEOTIDE SEQUENCE [LARGE SCALE GENOMIC DNA]</scope>
    <source>
        <strain evidence="5">cv. Fuchu</strain>
    </source>
</reference>
<accession>A0A7J0GY75</accession>
<sequence length="373" mass="40901">MILHASRAAVVLLPLVIVAGYNRKPHHCVRLHAMKLRMPTPTPKPPDAPPQYWRVRSTLDTRCKRRVRSKTTGDHAPTLARSLNISLTSSLVDPYILNNLNRTPSNSLPFSPNSIDPLSAIVALPVILIWNLRLISALSAPAFLLVDMDTKSATTSTVSNSVDSSSSSDSSTDSFPSSDWGANFPLIIVIKLNERNYSPWTKSVKVYLLAKGQAKYVTDDPLDKKYPFHILRAKELPSLGEFFSRLCQATLTHVASSLAKPSVLAASMGPYWSLGMGLAEVAVLMVVVAVVEGVVRGVLTTTKRIILVIVVKIFHSRFVAHQASISVFADSMVSIYAKEDQCLFAATELFSSRGRRLVAGYYFDADIALFVAF</sequence>
<keyword evidence="2" id="KW-0812">Transmembrane</keyword>
<feature type="signal peptide" evidence="3">
    <location>
        <begin position="1"/>
        <end position="20"/>
    </location>
</feature>
<keyword evidence="3" id="KW-0732">Signal</keyword>
<comment type="caution">
    <text evidence="4">The sequence shown here is derived from an EMBL/GenBank/DDBJ whole genome shotgun (WGS) entry which is preliminary data.</text>
</comment>
<dbReference type="Proteomes" id="UP000585474">
    <property type="component" value="Unassembled WGS sequence"/>
</dbReference>
<dbReference type="EMBL" id="BJWL01000025">
    <property type="protein sequence ID" value="GFZ15773.1"/>
    <property type="molecule type" value="Genomic_DNA"/>
</dbReference>
<proteinExistence type="predicted"/>
<evidence type="ECO:0000313" key="4">
    <source>
        <dbReference type="EMBL" id="GFZ15773.1"/>
    </source>
</evidence>
<gene>
    <name evidence="4" type="ORF">Acr_25g0001820</name>
</gene>